<dbReference type="Pfam" id="PF02738">
    <property type="entry name" value="MoCoBD_1"/>
    <property type="match status" value="1"/>
</dbReference>
<dbReference type="Proteomes" id="UP000056109">
    <property type="component" value="Chromosome I"/>
</dbReference>
<protein>
    <submittedName>
        <fullName evidence="3">Isoquinoline 1-oxidoreductase, beta subunit</fullName>
        <ecNumber evidence="3">1.3.99.16</ecNumber>
    </submittedName>
</protein>
<sequence length="734" mass="78192">MRKWNRTQGEGLSFPTRRALLGSVLAGGGSFLLSAFVPGLPLIRASKAQDAVTGIVFSPNAFIRITSQGSVTLIMRHAEMGQGIYTGISMLLAEELEVGLDQVSVEAAPADPAYVDSVAGEEETGGSSSTRDSWVPLREAGAAARMMLIAAAAEQWGVPASACTARHGTVFHQASGRSTSYGALAEAAARQPVPKKITLKSPTDFTVIGTSPRRLDTKAKTNGSARFGIDVQIPGMKIGCIKACPVKGGHLTGYNRAAALAVPGVEDVLTLPDAIAVIASHMWAALKGQEAAAPAWDYGPNAHIATTDIVARMKAASEQSGVTALKTGNAEEALKRAHTRIEAVYELPFLAHAALEPINTTLHIRPDGADVWVGTQVPGRARQEVADATGLPPESIAVHNHLIGGGFGRRLDSNSIGQAARFAKQVSYPVKLIWTREEDITQDQFRPYYYDRISAGLAADGTISGWHHRTTGSAVTARWYPEGMQNGLDPDAVEGAAQTPYAMADQLVEFVRDEPDAVTTLWWRGVGPTHNVFVVESMIDELAHTSGQDPLALRKKLAAHQPRAIKVLDEVAKQSGWGRALPVGHGLGIALHYSFQTWAATVLEVAVEKSGQIRLIRVDSAVDCGPIVFPDGVVAQIQGGLIFGLTMALYNEITLKNGQVEQSNFHNYRMMRLNEAPDIRVHLVPDPDAEIGGIGEVGTVAAAPALANALFAATGKRLRRIPFAKQFSKLDAAL</sequence>
<evidence type="ECO:0000259" key="2">
    <source>
        <dbReference type="SMART" id="SM01008"/>
    </source>
</evidence>
<evidence type="ECO:0000256" key="1">
    <source>
        <dbReference type="SAM" id="Phobius"/>
    </source>
</evidence>
<keyword evidence="3" id="KW-0560">Oxidoreductase</keyword>
<dbReference type="GeneID" id="34783190"/>
<dbReference type="Gene3D" id="3.90.1170.50">
    <property type="entry name" value="Aldehyde oxidase/xanthine dehydrogenase, a/b hammerhead"/>
    <property type="match status" value="1"/>
</dbReference>
<feature type="domain" description="Aldehyde oxidase/xanthine dehydrogenase a/b hammerhead" evidence="2">
    <location>
        <begin position="222"/>
        <end position="300"/>
    </location>
</feature>
<keyword evidence="1" id="KW-0472">Membrane</keyword>
<dbReference type="EC" id="1.3.99.16" evidence="3"/>
<dbReference type="PIRSF" id="PIRSF036389">
    <property type="entry name" value="IOR_B"/>
    <property type="match status" value="1"/>
</dbReference>
<dbReference type="SUPFAM" id="SSF56003">
    <property type="entry name" value="Molybdenum cofactor-binding domain"/>
    <property type="match status" value="2"/>
</dbReference>
<dbReference type="PATRIC" id="fig|446692.3.peg.2220"/>
<evidence type="ECO:0000313" key="4">
    <source>
        <dbReference type="Proteomes" id="UP000056109"/>
    </source>
</evidence>
<keyword evidence="1" id="KW-0812">Transmembrane</keyword>
<dbReference type="PANTHER" id="PTHR47495:SF2">
    <property type="entry name" value="ALDEHYDE DEHYDROGENASE"/>
    <property type="match status" value="1"/>
</dbReference>
<dbReference type="Pfam" id="PF20256">
    <property type="entry name" value="MoCoBD_2"/>
    <property type="match status" value="2"/>
</dbReference>
<dbReference type="InterPro" id="IPR037165">
    <property type="entry name" value="AldOxase/xan_DH_Mopterin-bd_sf"/>
</dbReference>
<dbReference type="InterPro" id="IPR046867">
    <property type="entry name" value="AldOxase/xan_DH_MoCoBD2"/>
</dbReference>
<dbReference type="InterPro" id="IPR008274">
    <property type="entry name" value="AldOxase/xan_DH_MoCoBD1"/>
</dbReference>
<dbReference type="PROSITE" id="PS51318">
    <property type="entry name" value="TAT"/>
    <property type="match status" value="1"/>
</dbReference>
<accession>A0A0U5EUR5</accession>
<dbReference type="PANTHER" id="PTHR47495">
    <property type="entry name" value="ALDEHYDE DEHYDROGENASE"/>
    <property type="match status" value="1"/>
</dbReference>
<organism evidence="3 4">
    <name type="scientific">Acetobacter senegalensis</name>
    <dbReference type="NCBI Taxonomy" id="446692"/>
    <lineage>
        <taxon>Bacteria</taxon>
        <taxon>Pseudomonadati</taxon>
        <taxon>Pseudomonadota</taxon>
        <taxon>Alphaproteobacteria</taxon>
        <taxon>Acetobacterales</taxon>
        <taxon>Acetobacteraceae</taxon>
        <taxon>Acetobacter</taxon>
    </lineage>
</organism>
<dbReference type="EMBL" id="LN606600">
    <property type="protein sequence ID" value="CEF41451.1"/>
    <property type="molecule type" value="Genomic_DNA"/>
</dbReference>
<name>A0A0U5EUR5_9PROT</name>
<dbReference type="InterPro" id="IPR006311">
    <property type="entry name" value="TAT_signal"/>
</dbReference>
<feature type="transmembrane region" description="Helical" evidence="1">
    <location>
        <begin position="20"/>
        <end position="43"/>
    </location>
</feature>
<dbReference type="Gene3D" id="3.30.365.10">
    <property type="entry name" value="Aldehyde oxidase/xanthine dehydrogenase, molybdopterin binding domain"/>
    <property type="match status" value="3"/>
</dbReference>
<keyword evidence="1" id="KW-1133">Transmembrane helix</keyword>
<gene>
    <name evidence="3" type="ORF">ASN_2147</name>
</gene>
<dbReference type="AlphaFoldDB" id="A0A0U5EUR5"/>
<dbReference type="RefSeq" id="WP_231948164.1">
    <property type="nucleotide sequence ID" value="NZ_LN606600.1"/>
</dbReference>
<reference evidence="4" key="1">
    <citation type="submission" date="2014-09" db="EMBL/GenBank/DDBJ databases">
        <authorList>
            <person name="Illeghems K.G."/>
        </authorList>
    </citation>
    <scope>NUCLEOTIDE SEQUENCE [LARGE SCALE GENOMIC DNA]</scope>
    <source>
        <strain evidence="4">108B</strain>
    </source>
</reference>
<dbReference type="KEGG" id="asz:ASN_2147"/>
<dbReference type="GO" id="GO:0047121">
    <property type="term" value="F:isoquinoline 1-oxidoreductase activity"/>
    <property type="evidence" value="ECO:0007669"/>
    <property type="project" value="UniProtKB-EC"/>
</dbReference>
<dbReference type="SMART" id="SM01008">
    <property type="entry name" value="Ald_Xan_dh_C"/>
    <property type="match status" value="1"/>
</dbReference>
<keyword evidence="4" id="KW-1185">Reference proteome</keyword>
<dbReference type="InterPro" id="IPR012368">
    <property type="entry name" value="OxRdtase_Mopterin-bd_su_IorB"/>
</dbReference>
<proteinExistence type="predicted"/>
<dbReference type="InterPro" id="IPR052516">
    <property type="entry name" value="N-heterocyclic_Hydroxylase"/>
</dbReference>
<dbReference type="InterPro" id="IPR000674">
    <property type="entry name" value="Ald_Oxase/Xan_DH_a/b"/>
</dbReference>
<evidence type="ECO:0000313" key="3">
    <source>
        <dbReference type="EMBL" id="CEF41451.1"/>
    </source>
</evidence>